<accession>A0AAQ3KKJ5</accession>
<feature type="region of interest" description="Disordered" evidence="1">
    <location>
        <begin position="107"/>
        <end position="139"/>
    </location>
</feature>
<gene>
    <name evidence="2" type="ORF">Cni_G16117</name>
</gene>
<reference evidence="2 3" key="1">
    <citation type="submission" date="2023-10" db="EMBL/GenBank/DDBJ databases">
        <title>Chromosome-scale genome assembly provides insights into flower coloration mechanisms of Canna indica.</title>
        <authorList>
            <person name="Li C."/>
        </authorList>
    </citation>
    <scope>NUCLEOTIDE SEQUENCE [LARGE SCALE GENOMIC DNA]</scope>
    <source>
        <tissue evidence="2">Flower</tissue>
    </source>
</reference>
<dbReference type="PANTHER" id="PTHR14791:SF29">
    <property type="entry name" value="PROTEIN KIBRA"/>
    <property type="match status" value="1"/>
</dbReference>
<proteinExistence type="predicted"/>
<sequence>MVQPSPPPLDLLTLRQAPFFKPVQIKKGVIEQRSSTLTVPLTKNQPYLALEALEAGHEGVESGEIYYINWETGVRTTEDPRAPVPSASALIFSYYYSDEDEYNYASHIGSGDDFKDDDDDEEEGDSSSSLSSESPPRASAIEDAVEASGGYVLIVTGCMTCFMYFMVPKRVNAYPKCDGGLLHLGRNGCV</sequence>
<dbReference type="InterPro" id="IPR051105">
    <property type="entry name" value="WWC/KIBRA_Hippo_Reg"/>
</dbReference>
<dbReference type="AlphaFoldDB" id="A0AAQ3KKJ5"/>
<dbReference type="Proteomes" id="UP001327560">
    <property type="component" value="Chromosome 5"/>
</dbReference>
<dbReference type="EMBL" id="CP136894">
    <property type="protein sequence ID" value="WOL07376.1"/>
    <property type="molecule type" value="Genomic_DNA"/>
</dbReference>
<organism evidence="2 3">
    <name type="scientific">Canna indica</name>
    <name type="common">Indian-shot</name>
    <dbReference type="NCBI Taxonomy" id="4628"/>
    <lineage>
        <taxon>Eukaryota</taxon>
        <taxon>Viridiplantae</taxon>
        <taxon>Streptophyta</taxon>
        <taxon>Embryophyta</taxon>
        <taxon>Tracheophyta</taxon>
        <taxon>Spermatophyta</taxon>
        <taxon>Magnoliopsida</taxon>
        <taxon>Liliopsida</taxon>
        <taxon>Zingiberales</taxon>
        <taxon>Cannaceae</taxon>
        <taxon>Canna</taxon>
    </lineage>
</organism>
<evidence type="ECO:0000313" key="3">
    <source>
        <dbReference type="Proteomes" id="UP001327560"/>
    </source>
</evidence>
<dbReference type="PANTHER" id="PTHR14791">
    <property type="entry name" value="BOMB/KIRA PROTEINS"/>
    <property type="match status" value="1"/>
</dbReference>
<evidence type="ECO:0000313" key="2">
    <source>
        <dbReference type="EMBL" id="WOL07376.1"/>
    </source>
</evidence>
<name>A0AAQ3KKJ5_9LILI</name>
<feature type="compositionally biased region" description="Acidic residues" evidence="1">
    <location>
        <begin position="114"/>
        <end position="125"/>
    </location>
</feature>
<protein>
    <submittedName>
        <fullName evidence="2">Uncharacterized protein</fullName>
    </submittedName>
</protein>
<keyword evidence="3" id="KW-1185">Reference proteome</keyword>
<evidence type="ECO:0000256" key="1">
    <source>
        <dbReference type="SAM" id="MobiDB-lite"/>
    </source>
</evidence>